<dbReference type="GO" id="GO:0000009">
    <property type="term" value="F:alpha-1,6-mannosyltransferase activity"/>
    <property type="evidence" value="ECO:0007669"/>
    <property type="project" value="InterPro"/>
</dbReference>
<evidence type="ECO:0008006" key="5">
    <source>
        <dbReference type="Google" id="ProtNLM"/>
    </source>
</evidence>
<keyword evidence="2" id="KW-0472">Membrane</keyword>
<dbReference type="InterPro" id="IPR029044">
    <property type="entry name" value="Nucleotide-diphossugar_trans"/>
</dbReference>
<dbReference type="InterPro" id="IPR039367">
    <property type="entry name" value="Och1-like"/>
</dbReference>
<dbReference type="HOGENOM" id="CLU_022381_2_2_1"/>
<sequence>MIMKSQYKRGQAFIAACLLNTLLLVAYYLSRISSEDHESNKDFTDITVSYDSLLSDQLRSLVDPKQTEFKRIVFQTSSDSTKSSKWKSWSEDNGFEYRLYTDQEMEEFIRNTINIDQITMAFELMSHNVLKADFFRYLVLFYYGGLYTDIDTEPLKSWEDWQSVFDDEEDKASLVVGIEADPDRIDWNDWYARRVQLCQWTILAKKGNPILQGLVMEIVKNTLELKYTHLDDAMEWTGPGIFTDAIMNNLKIDWKTLTGLKEPKLIEDVLVLPITSFSPGVGHMGSGQLFDRVALVKHFFAGSWKN</sequence>
<dbReference type="GeneID" id="14494681"/>
<dbReference type="KEGG" id="tbl:TBLA_0B00380"/>
<dbReference type="Gene3D" id="3.90.550.20">
    <property type="match status" value="1"/>
</dbReference>
<name>I2GXN1_HENB6</name>
<dbReference type="AlphaFoldDB" id="I2GXN1"/>
<comment type="similarity">
    <text evidence="1">Belongs to the glycosyltransferase 32 family.</text>
</comment>
<feature type="transmembrane region" description="Helical" evidence="2">
    <location>
        <begin position="12"/>
        <end position="30"/>
    </location>
</feature>
<dbReference type="eggNOG" id="ENOG502QW2I">
    <property type="taxonomic scope" value="Eukaryota"/>
</dbReference>
<gene>
    <name evidence="3" type="primary">TBLA0B00380</name>
    <name evidence="3" type="ORF">TBLA_0B00380</name>
</gene>
<dbReference type="Proteomes" id="UP000002866">
    <property type="component" value="Chromosome 2"/>
</dbReference>
<dbReference type="Pfam" id="PF04488">
    <property type="entry name" value="Gly_transf_sug"/>
    <property type="match status" value="1"/>
</dbReference>
<dbReference type="OrthoDB" id="411251at2759"/>
<dbReference type="RefSeq" id="XP_004178402.1">
    <property type="nucleotide sequence ID" value="XM_004178354.1"/>
</dbReference>
<dbReference type="EMBL" id="HE806317">
    <property type="protein sequence ID" value="CCH58883.1"/>
    <property type="molecule type" value="Genomic_DNA"/>
</dbReference>
<dbReference type="GO" id="GO:0000136">
    <property type="term" value="C:mannan polymerase complex"/>
    <property type="evidence" value="ECO:0007669"/>
    <property type="project" value="TreeGrafter"/>
</dbReference>
<protein>
    <recommendedName>
        <fullName evidence="5">Initiation-specific alpha-1,6-mannosyltransferase</fullName>
    </recommendedName>
</protein>
<proteinExistence type="inferred from homology"/>
<keyword evidence="2" id="KW-1133">Transmembrane helix</keyword>
<dbReference type="InParanoid" id="I2GXN1"/>
<evidence type="ECO:0000313" key="3">
    <source>
        <dbReference type="EMBL" id="CCH58883.1"/>
    </source>
</evidence>
<evidence type="ECO:0000256" key="1">
    <source>
        <dbReference type="ARBA" id="ARBA00009003"/>
    </source>
</evidence>
<accession>I2GXN1</accession>
<reference evidence="3 4" key="1">
    <citation type="journal article" date="2011" name="Proc. Natl. Acad. Sci. U.S.A.">
        <title>Evolutionary erosion of yeast sex chromosomes by mating-type switching accidents.</title>
        <authorList>
            <person name="Gordon J.L."/>
            <person name="Armisen D."/>
            <person name="Proux-Wera E."/>
            <person name="Oheigeartaigh S.S."/>
            <person name="Byrne K.P."/>
            <person name="Wolfe K.H."/>
        </authorList>
    </citation>
    <scope>NUCLEOTIDE SEQUENCE [LARGE SCALE GENOMIC DNA]</scope>
    <source>
        <strain evidence="4">ATCC 34711 / CBS 6284 / DSM 70876 / NBRC 10599 / NRRL Y-10934 / UCD 77-7</strain>
    </source>
</reference>
<dbReference type="PANTHER" id="PTHR31834">
    <property type="entry name" value="INITIATION-SPECIFIC ALPHA-1,6-MANNOSYLTRANSFERASE"/>
    <property type="match status" value="1"/>
</dbReference>
<organism evidence="3 4">
    <name type="scientific">Henningerozyma blattae (strain ATCC 34711 / CBS 6284 / DSM 70876 / NBRC 10599 / NRRL Y-10934 / UCD 77-7)</name>
    <name type="common">Yeast</name>
    <name type="synonym">Tetrapisispora blattae</name>
    <dbReference type="NCBI Taxonomy" id="1071380"/>
    <lineage>
        <taxon>Eukaryota</taxon>
        <taxon>Fungi</taxon>
        <taxon>Dikarya</taxon>
        <taxon>Ascomycota</taxon>
        <taxon>Saccharomycotina</taxon>
        <taxon>Saccharomycetes</taxon>
        <taxon>Saccharomycetales</taxon>
        <taxon>Saccharomycetaceae</taxon>
        <taxon>Henningerozyma</taxon>
    </lineage>
</organism>
<keyword evidence="2" id="KW-0812">Transmembrane</keyword>
<dbReference type="GO" id="GO:0006487">
    <property type="term" value="P:protein N-linked glycosylation"/>
    <property type="evidence" value="ECO:0007669"/>
    <property type="project" value="TreeGrafter"/>
</dbReference>
<dbReference type="SUPFAM" id="SSF53448">
    <property type="entry name" value="Nucleotide-diphospho-sugar transferases"/>
    <property type="match status" value="1"/>
</dbReference>
<evidence type="ECO:0000313" key="4">
    <source>
        <dbReference type="Proteomes" id="UP000002866"/>
    </source>
</evidence>
<evidence type="ECO:0000256" key="2">
    <source>
        <dbReference type="SAM" id="Phobius"/>
    </source>
</evidence>
<dbReference type="PANTHER" id="PTHR31834:SF1">
    <property type="entry name" value="INITIATION-SPECIFIC ALPHA-1,6-MANNOSYLTRANSFERASE"/>
    <property type="match status" value="1"/>
</dbReference>
<dbReference type="STRING" id="1071380.I2GXN1"/>
<dbReference type="InterPro" id="IPR007577">
    <property type="entry name" value="GlycoTrfase_DXD_sugar-bd_CS"/>
</dbReference>
<keyword evidence="4" id="KW-1185">Reference proteome</keyword>
<dbReference type="OMA" id="WLQSGWK"/>